<feature type="region of interest" description="Disordered" evidence="5">
    <location>
        <begin position="1"/>
        <end position="44"/>
    </location>
</feature>
<evidence type="ECO:0000259" key="9">
    <source>
        <dbReference type="Pfam" id="PF07732"/>
    </source>
</evidence>
<dbReference type="CDD" id="cd13910">
    <property type="entry name" value="CuRO_3_MCO_like_4"/>
    <property type="match status" value="1"/>
</dbReference>
<dbReference type="Pfam" id="PF00394">
    <property type="entry name" value="Cu-oxidase"/>
    <property type="match status" value="1"/>
</dbReference>
<evidence type="ECO:0000256" key="2">
    <source>
        <dbReference type="ARBA" id="ARBA00022723"/>
    </source>
</evidence>
<evidence type="ECO:0008006" key="12">
    <source>
        <dbReference type="Google" id="ProtNLM"/>
    </source>
</evidence>
<dbReference type="SUPFAM" id="SSF49503">
    <property type="entry name" value="Cupredoxins"/>
    <property type="match status" value="3"/>
</dbReference>
<accession>A0A0F2LYI5</accession>
<dbReference type="CDD" id="cd13857">
    <property type="entry name" value="CuRO_1_Diphenol_Ox"/>
    <property type="match status" value="1"/>
</dbReference>
<dbReference type="Pfam" id="PF07732">
    <property type="entry name" value="Cu-oxidase_3"/>
    <property type="match status" value="1"/>
</dbReference>
<evidence type="ECO:0000259" key="8">
    <source>
        <dbReference type="Pfam" id="PF07731"/>
    </source>
</evidence>
<dbReference type="InterPro" id="IPR011707">
    <property type="entry name" value="Cu-oxidase-like_N"/>
</dbReference>
<dbReference type="Pfam" id="PF07731">
    <property type="entry name" value="Cu-oxidase_2"/>
    <property type="match status" value="1"/>
</dbReference>
<evidence type="ECO:0000259" key="7">
    <source>
        <dbReference type="Pfam" id="PF00394"/>
    </source>
</evidence>
<dbReference type="InterPro" id="IPR045087">
    <property type="entry name" value="Cu-oxidase_fam"/>
</dbReference>
<evidence type="ECO:0000256" key="4">
    <source>
        <dbReference type="ARBA" id="ARBA00023008"/>
    </source>
</evidence>
<sequence length="778" mass="85387">MANGAHTSGRHYTDDDTIHNGSLGDGQSDNSTEMTPHLPSQGLTAEQSEHLLGGSRHENLIDDDEGGDNLHVKEYGDLSDVRPRPRREAWWRTCIFLCAVLASTLSLLLLVKIAFFDGAAVRPEQTEQTEHAEYTELAMTSVVPVPEVVATTAPTPATTTEPVGYEATETPSFRRPESDYVLDRNWDYNAPPTVREYNWVVQNIEANPDGIFRTMITINGQFPGELIRCNEGDTIVVNVENKAANATAIHWHGLFQNGTNHMDGTPGATQCPIAPGRSFRYEFTVRGQSGTSCPTDEPDFYHGHQGAESLDGLIGPMVIHSRDERKNQVLPYDTDRVVLVQDWYHDLSSGLLKEALAPGSESPPLPNGALVNGANVVNCDAYPDRRCDNSTGARVPALDLEAGASHRLRFINIGGFAWFEVSLDRHLSLPVTEVDGVDVAPVLEKTLLIAPGQRYSVVLTTNETSTPDRAYWLRARIATHCFSEYTLAGKDNPQALAIVRYTDIGDSRHKQQQLDPARIPTTNSDSGDYIVLCQDMNTRKPPNVYHPVPAVPAPAYADHSYYIRLNIEIHDHQLQRGYLNESSYRPNLLSPALHRAVDGLHEGNTSYIGADGAGTLAAFDTRSELVLAHKDVKVIDLIIQNFDEGSHPLHLHGHEMFVLGSGHGYFPGYAALGLKPEGKGLLNPQNASVIASPVRRDVVSVEGFGWTILRVVVDNPGVWKFHCHMIWHGDGGMGMLLLSRTDVLRDIVIPEANRALCEASTAELESGGAPKDSLWSGR</sequence>
<reference evidence="10 11" key="1">
    <citation type="journal article" date="2014" name="BMC Genomics">
        <title>Comparative genomics of the major fungal agents of human and animal Sporotrichosis: Sporothrix schenckii and Sporothrix brasiliensis.</title>
        <authorList>
            <person name="Teixeira M.M."/>
            <person name="de Almeida L.G."/>
            <person name="Kubitschek-Barreira P."/>
            <person name="Alves F.L."/>
            <person name="Kioshima E.S."/>
            <person name="Abadio A.K."/>
            <person name="Fernandes L."/>
            <person name="Derengowski L.S."/>
            <person name="Ferreira K.S."/>
            <person name="Souza R.C."/>
            <person name="Ruiz J.C."/>
            <person name="de Andrade N.C."/>
            <person name="Paes H.C."/>
            <person name="Nicola A.M."/>
            <person name="Albuquerque P."/>
            <person name="Gerber A.L."/>
            <person name="Martins V.P."/>
            <person name="Peconick L.D."/>
            <person name="Neto A.V."/>
            <person name="Chaucanez C.B."/>
            <person name="Silva P.A."/>
            <person name="Cunha O.L."/>
            <person name="de Oliveira F.F."/>
            <person name="dos Santos T.C."/>
            <person name="Barros A.L."/>
            <person name="Soares M.A."/>
            <person name="de Oliveira L.M."/>
            <person name="Marini M.M."/>
            <person name="Villalobos-Duno H."/>
            <person name="Cunha M.M."/>
            <person name="de Hoog S."/>
            <person name="da Silveira J.F."/>
            <person name="Henrissat B."/>
            <person name="Nino-Vega G.A."/>
            <person name="Cisalpino P.S."/>
            <person name="Mora-Montes H.M."/>
            <person name="Almeida S.R."/>
            <person name="Stajich J.E."/>
            <person name="Lopes-Bezerra L.M."/>
            <person name="Vasconcelos A.T."/>
            <person name="Felipe M.S."/>
        </authorList>
    </citation>
    <scope>NUCLEOTIDE SEQUENCE [LARGE SCALE GENOMIC DNA]</scope>
    <source>
        <strain evidence="10 11">1099-18</strain>
    </source>
</reference>
<dbReference type="Proteomes" id="UP000033710">
    <property type="component" value="Unassembled WGS sequence"/>
</dbReference>
<evidence type="ECO:0000256" key="1">
    <source>
        <dbReference type="ARBA" id="ARBA00010609"/>
    </source>
</evidence>
<dbReference type="PANTHER" id="PTHR11709">
    <property type="entry name" value="MULTI-COPPER OXIDASE"/>
    <property type="match status" value="1"/>
</dbReference>
<keyword evidence="2" id="KW-0479">Metal-binding</keyword>
<feature type="compositionally biased region" description="Polar residues" evidence="5">
    <location>
        <begin position="25"/>
        <end position="34"/>
    </location>
</feature>
<dbReference type="InterPro" id="IPR011706">
    <property type="entry name" value="Cu-oxidase_C"/>
</dbReference>
<reference evidence="10 11" key="2">
    <citation type="journal article" date="2015" name="Eukaryot. Cell">
        <title>Asexual propagation of a virulent clone complex in a human and feline outbreak of sporotrichosis.</title>
        <authorList>
            <person name="Teixeira Mde M."/>
            <person name="Rodrigues A.M."/>
            <person name="Tsui C.K."/>
            <person name="de Almeida L.G."/>
            <person name="Van Diepeningen A.D."/>
            <person name="van den Ende B.G."/>
            <person name="Fernandes G.F."/>
            <person name="Kano R."/>
            <person name="Hamelin R.C."/>
            <person name="Lopes-Bezerra L.M."/>
            <person name="Vasconcelos A.T."/>
            <person name="de Hoog S."/>
            <person name="de Camargo Z.P."/>
            <person name="Felipe M.S."/>
        </authorList>
    </citation>
    <scope>NUCLEOTIDE SEQUENCE [LARGE SCALE GENOMIC DNA]</scope>
    <source>
        <strain evidence="10 11">1099-18</strain>
    </source>
</reference>
<feature type="transmembrane region" description="Helical" evidence="6">
    <location>
        <begin position="94"/>
        <end position="116"/>
    </location>
</feature>
<dbReference type="VEuPathDB" id="FungiDB:SPSK_03091"/>
<dbReference type="GO" id="GO:0005507">
    <property type="term" value="F:copper ion binding"/>
    <property type="evidence" value="ECO:0007669"/>
    <property type="project" value="InterPro"/>
</dbReference>
<dbReference type="GeneID" id="27665209"/>
<dbReference type="InterPro" id="IPR008972">
    <property type="entry name" value="Cupredoxin"/>
</dbReference>
<dbReference type="PROSITE" id="PS00080">
    <property type="entry name" value="MULTICOPPER_OXIDASE2"/>
    <property type="match status" value="1"/>
</dbReference>
<organism evidence="10 11">
    <name type="scientific">Sporothrix schenckii 1099-18</name>
    <dbReference type="NCBI Taxonomy" id="1397361"/>
    <lineage>
        <taxon>Eukaryota</taxon>
        <taxon>Fungi</taxon>
        <taxon>Dikarya</taxon>
        <taxon>Ascomycota</taxon>
        <taxon>Pezizomycotina</taxon>
        <taxon>Sordariomycetes</taxon>
        <taxon>Sordariomycetidae</taxon>
        <taxon>Ophiostomatales</taxon>
        <taxon>Ophiostomataceae</taxon>
        <taxon>Sporothrix</taxon>
    </lineage>
</organism>
<dbReference type="InterPro" id="IPR001117">
    <property type="entry name" value="Cu-oxidase_2nd"/>
</dbReference>
<evidence type="ECO:0000256" key="3">
    <source>
        <dbReference type="ARBA" id="ARBA00023002"/>
    </source>
</evidence>
<dbReference type="EMBL" id="AXCR01000010">
    <property type="protein sequence ID" value="KJR82518.1"/>
    <property type="molecule type" value="Genomic_DNA"/>
</dbReference>
<dbReference type="PROSITE" id="PS00079">
    <property type="entry name" value="MULTICOPPER_OXIDASE1"/>
    <property type="match status" value="1"/>
</dbReference>
<evidence type="ECO:0000256" key="6">
    <source>
        <dbReference type="SAM" id="Phobius"/>
    </source>
</evidence>
<feature type="domain" description="Plastocyanin-like" evidence="7">
    <location>
        <begin position="336"/>
        <end position="502"/>
    </location>
</feature>
<dbReference type="InterPro" id="IPR002355">
    <property type="entry name" value="Cu_oxidase_Cu_BS"/>
</dbReference>
<evidence type="ECO:0000313" key="11">
    <source>
        <dbReference type="Proteomes" id="UP000033710"/>
    </source>
</evidence>
<dbReference type="AlphaFoldDB" id="A0A0F2LYI5"/>
<evidence type="ECO:0000313" key="10">
    <source>
        <dbReference type="EMBL" id="KJR82518.1"/>
    </source>
</evidence>
<comment type="caution">
    <text evidence="10">The sequence shown here is derived from an EMBL/GenBank/DDBJ whole genome shotgun (WGS) entry which is preliminary data.</text>
</comment>
<dbReference type="GO" id="GO:0016491">
    <property type="term" value="F:oxidoreductase activity"/>
    <property type="evidence" value="ECO:0007669"/>
    <property type="project" value="UniProtKB-KW"/>
</dbReference>
<name>A0A0F2LYI5_SPOSC</name>
<keyword evidence="6" id="KW-0472">Membrane</keyword>
<gene>
    <name evidence="10" type="ORF">SPSK_03091</name>
</gene>
<proteinExistence type="inferred from homology"/>
<protein>
    <recommendedName>
        <fullName evidence="12">Multicopper oxidase</fullName>
    </recommendedName>
</protein>
<dbReference type="OrthoDB" id="10255118at2759"/>
<dbReference type="RefSeq" id="XP_016585194.1">
    <property type="nucleotide sequence ID" value="XM_016729932.1"/>
</dbReference>
<dbReference type="Gene3D" id="2.60.40.420">
    <property type="entry name" value="Cupredoxins - blue copper proteins"/>
    <property type="match status" value="3"/>
</dbReference>
<keyword evidence="6" id="KW-0812">Transmembrane</keyword>
<keyword evidence="3" id="KW-0560">Oxidoreductase</keyword>
<comment type="similarity">
    <text evidence="1">Belongs to the multicopper oxidase family.</text>
</comment>
<dbReference type="PANTHER" id="PTHR11709:SF414">
    <property type="entry name" value="ADR239WP"/>
    <property type="match status" value="1"/>
</dbReference>
<evidence type="ECO:0000256" key="5">
    <source>
        <dbReference type="SAM" id="MobiDB-lite"/>
    </source>
</evidence>
<feature type="domain" description="Plastocyanin-like" evidence="9">
    <location>
        <begin position="201"/>
        <end position="323"/>
    </location>
</feature>
<dbReference type="KEGG" id="ssck:SPSK_03091"/>
<keyword evidence="6" id="KW-1133">Transmembrane helix</keyword>
<feature type="domain" description="Plastocyanin-like" evidence="8">
    <location>
        <begin position="625"/>
        <end position="740"/>
    </location>
</feature>
<keyword evidence="4" id="KW-0186">Copper</keyword>
<dbReference type="InterPro" id="IPR033138">
    <property type="entry name" value="Cu_oxidase_CS"/>
</dbReference>